<dbReference type="Proteomes" id="UP000027135">
    <property type="component" value="Unassembled WGS sequence"/>
</dbReference>
<dbReference type="GO" id="GO:0031591">
    <property type="term" value="P:wybutosine biosynthetic process"/>
    <property type="evidence" value="ECO:0007669"/>
    <property type="project" value="TreeGrafter"/>
</dbReference>
<dbReference type="InterPro" id="IPR003347">
    <property type="entry name" value="JmjC_dom"/>
</dbReference>
<dbReference type="STRING" id="136037.A0A067RCS3"/>
<gene>
    <name evidence="2" type="ORF">L798_09893</name>
</gene>
<dbReference type="eggNOG" id="KOG2132">
    <property type="taxonomic scope" value="Eukaryota"/>
</dbReference>
<evidence type="ECO:0000313" key="2">
    <source>
        <dbReference type="EMBL" id="KDR16577.1"/>
    </source>
</evidence>
<evidence type="ECO:0000313" key="3">
    <source>
        <dbReference type="Proteomes" id="UP000027135"/>
    </source>
</evidence>
<protein>
    <submittedName>
        <fullName evidence="2">JmjC domain-containing protein C2orf60-like protein</fullName>
    </submittedName>
</protein>
<dbReference type="PANTHER" id="PTHR12461:SF104">
    <property type="entry name" value="TRNA WYBUTOSINE-SYNTHESIZING PROTEIN 5"/>
    <property type="match status" value="1"/>
</dbReference>
<reference evidence="2 3" key="1">
    <citation type="journal article" date="2014" name="Nat. Commun.">
        <title>Molecular traces of alternative social organization in a termite genome.</title>
        <authorList>
            <person name="Terrapon N."/>
            <person name="Li C."/>
            <person name="Robertson H.M."/>
            <person name="Ji L."/>
            <person name="Meng X."/>
            <person name="Booth W."/>
            <person name="Chen Z."/>
            <person name="Childers C.P."/>
            <person name="Glastad K.M."/>
            <person name="Gokhale K."/>
            <person name="Gowin J."/>
            <person name="Gronenberg W."/>
            <person name="Hermansen R.A."/>
            <person name="Hu H."/>
            <person name="Hunt B.G."/>
            <person name="Huylmans A.K."/>
            <person name="Khalil S.M."/>
            <person name="Mitchell R.D."/>
            <person name="Munoz-Torres M.C."/>
            <person name="Mustard J.A."/>
            <person name="Pan H."/>
            <person name="Reese J.T."/>
            <person name="Scharf M.E."/>
            <person name="Sun F."/>
            <person name="Vogel H."/>
            <person name="Xiao J."/>
            <person name="Yang W."/>
            <person name="Yang Z."/>
            <person name="Yang Z."/>
            <person name="Zhou J."/>
            <person name="Zhu J."/>
            <person name="Brent C.S."/>
            <person name="Elsik C.G."/>
            <person name="Goodisman M.A."/>
            <person name="Liberles D.A."/>
            <person name="Roe R.M."/>
            <person name="Vargo E.L."/>
            <person name="Vilcinskas A."/>
            <person name="Wang J."/>
            <person name="Bornberg-Bauer E."/>
            <person name="Korb J."/>
            <person name="Zhang G."/>
            <person name="Liebig J."/>
        </authorList>
    </citation>
    <scope>NUCLEOTIDE SEQUENCE [LARGE SCALE GENOMIC DNA]</scope>
    <source>
        <tissue evidence="2">Whole organism</tissue>
    </source>
</reference>
<dbReference type="InParanoid" id="A0A067RCS3"/>
<feature type="domain" description="JmjC" evidence="1">
    <location>
        <begin position="128"/>
        <end position="272"/>
    </location>
</feature>
<dbReference type="Pfam" id="PF13621">
    <property type="entry name" value="Cupin_8"/>
    <property type="match status" value="1"/>
</dbReference>
<dbReference type="EMBL" id="KK852784">
    <property type="protein sequence ID" value="KDR16577.1"/>
    <property type="molecule type" value="Genomic_DNA"/>
</dbReference>
<dbReference type="GO" id="GO:0000049">
    <property type="term" value="F:tRNA binding"/>
    <property type="evidence" value="ECO:0007669"/>
    <property type="project" value="TreeGrafter"/>
</dbReference>
<name>A0A067RCS3_ZOONE</name>
<dbReference type="Gene3D" id="2.60.120.650">
    <property type="entry name" value="Cupin"/>
    <property type="match status" value="1"/>
</dbReference>
<dbReference type="Gene3D" id="6.10.140.1470">
    <property type="match status" value="1"/>
</dbReference>
<dbReference type="SUPFAM" id="SSF51197">
    <property type="entry name" value="Clavaminate synthase-like"/>
    <property type="match status" value="1"/>
</dbReference>
<sequence>MKGTLSSSPVSVYENVTKEQFLHFIHPKREPALLRGVDIGECTSKWTSEYICEKVGVVGVKVHVSSSPQMNFINKNFLYKTLPFDELVKRASTPGCAKKNHFLVPGEFYYLRSVGFDRRGRDTADIKKQFPNLAGDIRIPDFFDENCFFSSVFRIGSPGVQLWTHYDVMDNLLIQVQGRKRMALFSPSDALNMYLIGDKSQVLDIDNPDCHLYPKFILSQRYECIMEPGDIIFIPALWFHNALALDFGVAVNVFWKNLKCDLYDKNDPYGNKDLIPANRAIQMVENATKLLDTLPHDYKDFYIKRMISILETKILKSNEEGQF</sequence>
<dbReference type="PANTHER" id="PTHR12461">
    <property type="entry name" value="HYPOXIA-INDUCIBLE FACTOR 1 ALPHA INHIBITOR-RELATED"/>
    <property type="match status" value="1"/>
</dbReference>
<dbReference type="AlphaFoldDB" id="A0A067RCS3"/>
<dbReference type="InterPro" id="IPR041667">
    <property type="entry name" value="Cupin_8"/>
</dbReference>
<keyword evidence="3" id="KW-1185">Reference proteome</keyword>
<evidence type="ECO:0000259" key="1">
    <source>
        <dbReference type="PROSITE" id="PS51184"/>
    </source>
</evidence>
<proteinExistence type="predicted"/>
<organism evidence="2 3">
    <name type="scientific">Zootermopsis nevadensis</name>
    <name type="common">Dampwood termite</name>
    <dbReference type="NCBI Taxonomy" id="136037"/>
    <lineage>
        <taxon>Eukaryota</taxon>
        <taxon>Metazoa</taxon>
        <taxon>Ecdysozoa</taxon>
        <taxon>Arthropoda</taxon>
        <taxon>Hexapoda</taxon>
        <taxon>Insecta</taxon>
        <taxon>Pterygota</taxon>
        <taxon>Neoptera</taxon>
        <taxon>Polyneoptera</taxon>
        <taxon>Dictyoptera</taxon>
        <taxon>Blattodea</taxon>
        <taxon>Blattoidea</taxon>
        <taxon>Termitoidae</taxon>
        <taxon>Termopsidae</taxon>
        <taxon>Zootermopsis</taxon>
    </lineage>
</organism>
<accession>A0A067RCS3</accession>
<dbReference type="PROSITE" id="PS51184">
    <property type="entry name" value="JMJC"/>
    <property type="match status" value="1"/>
</dbReference>
<dbReference type="OrthoDB" id="47172at2759"/>
<dbReference type="OMA" id="LYDDRPV"/>